<protein>
    <submittedName>
        <fullName evidence="1">Uncharacterized protein</fullName>
    </submittedName>
</protein>
<dbReference type="eggNOG" id="ENOG502TF5B">
    <property type="taxonomic scope" value="Eukaryota"/>
</dbReference>
<gene>
    <name evidence="1" type="ORF">LEMA_uP056100.1</name>
</gene>
<dbReference type="AlphaFoldDB" id="E4ZMN5"/>
<dbReference type="STRING" id="985895.E4ZMN5"/>
<sequence length="83" mass="9741">MAEHLLRLHHEQGLEGFMDMAYGFAALTYSSFGEESKAREYAARAKRAIEMKDGVWSANWRVWEAVRREGVKGHWSWRRRVEG</sequence>
<proteinExistence type="predicted"/>
<evidence type="ECO:0000313" key="1">
    <source>
        <dbReference type="EMBL" id="CBX92904.1"/>
    </source>
</evidence>
<organism evidence="2">
    <name type="scientific">Leptosphaeria maculans (strain JN3 / isolate v23.1.3 / race Av1-4-5-6-7-8)</name>
    <name type="common">Blackleg fungus</name>
    <name type="synonym">Phoma lingam</name>
    <dbReference type="NCBI Taxonomy" id="985895"/>
    <lineage>
        <taxon>Eukaryota</taxon>
        <taxon>Fungi</taxon>
        <taxon>Dikarya</taxon>
        <taxon>Ascomycota</taxon>
        <taxon>Pezizomycotina</taxon>
        <taxon>Dothideomycetes</taxon>
        <taxon>Pleosporomycetidae</taxon>
        <taxon>Pleosporales</taxon>
        <taxon>Pleosporineae</taxon>
        <taxon>Leptosphaeriaceae</taxon>
        <taxon>Plenodomus</taxon>
        <taxon>Plenodomus lingam/Leptosphaeria maculans species complex</taxon>
    </lineage>
</organism>
<dbReference type="OMA" id="SANWRVW"/>
<dbReference type="EMBL" id="FP929094">
    <property type="protein sequence ID" value="CBX92904.1"/>
    <property type="molecule type" value="Genomic_DNA"/>
</dbReference>
<dbReference type="OrthoDB" id="265717at2759"/>
<dbReference type="VEuPathDB" id="FungiDB:LEMA_uP056100.1"/>
<name>E4ZMN5_LEPMJ</name>
<dbReference type="Proteomes" id="UP000002668">
    <property type="component" value="Genome"/>
</dbReference>
<keyword evidence="2" id="KW-1185">Reference proteome</keyword>
<reference evidence="2" key="1">
    <citation type="journal article" date="2011" name="Nat. Commun.">
        <title>Effector diversification within compartments of the Leptosphaeria maculans genome affected by Repeat-Induced Point mutations.</title>
        <authorList>
            <person name="Rouxel T."/>
            <person name="Grandaubert J."/>
            <person name="Hane J.K."/>
            <person name="Hoede C."/>
            <person name="van de Wouw A.P."/>
            <person name="Couloux A."/>
            <person name="Dominguez V."/>
            <person name="Anthouard V."/>
            <person name="Bally P."/>
            <person name="Bourras S."/>
            <person name="Cozijnsen A.J."/>
            <person name="Ciuffetti L.M."/>
            <person name="Degrave A."/>
            <person name="Dilmaghani A."/>
            <person name="Duret L."/>
            <person name="Fudal I."/>
            <person name="Goodwin S.B."/>
            <person name="Gout L."/>
            <person name="Glaser N."/>
            <person name="Linglin J."/>
            <person name="Kema G.H.J."/>
            <person name="Lapalu N."/>
            <person name="Lawrence C.B."/>
            <person name="May K."/>
            <person name="Meyer M."/>
            <person name="Ollivier B."/>
            <person name="Poulain J."/>
            <person name="Schoch C.L."/>
            <person name="Simon A."/>
            <person name="Spatafora J.W."/>
            <person name="Stachowiak A."/>
            <person name="Turgeon B.G."/>
            <person name="Tyler B.M."/>
            <person name="Vincent D."/>
            <person name="Weissenbach J."/>
            <person name="Amselem J."/>
            <person name="Quesneville H."/>
            <person name="Oliver R.P."/>
            <person name="Wincker P."/>
            <person name="Balesdent M.-H."/>
            <person name="Howlett B.J."/>
        </authorList>
    </citation>
    <scope>NUCLEOTIDE SEQUENCE [LARGE SCALE GENOMIC DNA]</scope>
    <source>
        <strain evidence="2">JN3 / isolate v23.1.3 / race Av1-4-5-6-7-8</strain>
    </source>
</reference>
<accession>E4ZMN5</accession>
<evidence type="ECO:0000313" key="2">
    <source>
        <dbReference type="Proteomes" id="UP000002668"/>
    </source>
</evidence>
<dbReference type="HOGENOM" id="CLU_2307054_0_0_1"/>
<dbReference type="InParanoid" id="E4ZMN5"/>